<organism evidence="1 2">
    <name type="scientific">Pistacia integerrima</name>
    <dbReference type="NCBI Taxonomy" id="434235"/>
    <lineage>
        <taxon>Eukaryota</taxon>
        <taxon>Viridiplantae</taxon>
        <taxon>Streptophyta</taxon>
        <taxon>Embryophyta</taxon>
        <taxon>Tracheophyta</taxon>
        <taxon>Spermatophyta</taxon>
        <taxon>Magnoliopsida</taxon>
        <taxon>eudicotyledons</taxon>
        <taxon>Gunneridae</taxon>
        <taxon>Pentapetalae</taxon>
        <taxon>rosids</taxon>
        <taxon>malvids</taxon>
        <taxon>Sapindales</taxon>
        <taxon>Anacardiaceae</taxon>
        <taxon>Pistacia</taxon>
    </lineage>
</organism>
<protein>
    <submittedName>
        <fullName evidence="1">Uncharacterized protein</fullName>
    </submittedName>
</protein>
<reference evidence="2" key="1">
    <citation type="journal article" date="2023" name="G3 (Bethesda)">
        <title>Genome assembly and association tests identify interacting loci associated with vigor, precocity, and sex in interspecific pistachio rootstocks.</title>
        <authorList>
            <person name="Palmer W."/>
            <person name="Jacygrad E."/>
            <person name="Sagayaradj S."/>
            <person name="Cavanaugh K."/>
            <person name="Han R."/>
            <person name="Bertier L."/>
            <person name="Beede B."/>
            <person name="Kafkas S."/>
            <person name="Golino D."/>
            <person name="Preece J."/>
            <person name="Michelmore R."/>
        </authorList>
    </citation>
    <scope>NUCLEOTIDE SEQUENCE [LARGE SCALE GENOMIC DNA]</scope>
</reference>
<sequence>MDHEENEKRLEELKSIIREQESRLHHLQSIAFQLANYYFVFQGVILTAICDGSTSLSCSDRWFLFTVSLLAATLNLLLRFLVAGISSAGNMNGRSNKEMINESKFVKVHASKCIRICTEF</sequence>
<gene>
    <name evidence="1" type="ORF">Pint_12732</name>
</gene>
<evidence type="ECO:0000313" key="1">
    <source>
        <dbReference type="EMBL" id="KAJ0031457.1"/>
    </source>
</evidence>
<dbReference type="Proteomes" id="UP001163603">
    <property type="component" value="Chromosome 8"/>
</dbReference>
<dbReference type="EMBL" id="CM047743">
    <property type="protein sequence ID" value="KAJ0031457.1"/>
    <property type="molecule type" value="Genomic_DNA"/>
</dbReference>
<evidence type="ECO:0000313" key="2">
    <source>
        <dbReference type="Proteomes" id="UP001163603"/>
    </source>
</evidence>
<proteinExistence type="predicted"/>
<name>A0ACC0Y843_9ROSI</name>
<accession>A0ACC0Y843</accession>
<comment type="caution">
    <text evidence="1">The sequence shown here is derived from an EMBL/GenBank/DDBJ whole genome shotgun (WGS) entry which is preliminary data.</text>
</comment>
<keyword evidence="2" id="KW-1185">Reference proteome</keyword>